<sequence>MESLSKEEKKWIFRNELYALKEKEYISTEHYEKTMIAYHKFHADQEAKQMEPTIEVKPVQKVQKPAQVKKAEKKKLSAEEVRERNISWLLHLGVIFLLIGGLFIATSNWDTMAVWMKSASISFVSLLFFGMAYISRAILKIERTSFAFIVLGSLFLPIFILSVGWFELLGPYFSYTGEGRYILGLISSVILFPIYALLAKNLHSRLFVWFSYIAISVGIGFLLAALQLKMDGFYLGMMIYNALIAICYHWLKNKKHLQLFINELVSFAQINLILSTLLMLAFFNNHIFYSFNILLTAAIYLSMVYVTGKKEFHFVFSLMVVYGVYQLVENSVLDSIGPVIFAIVGAGFLAVPKIMDKSDYWDKVFRMTSAIISSLAFIYISVEGILLRMSEPSVTLFFAYLILSLQFTYLTNVMGKKLFAYLSPIFMAAALYEIVFLLDKVFHFNHVGVPVFLIGFVLTLSFGITMKHSFFKGMILSSRDVGIFIMCLSILFCFIQFAWLDVGLILLLFSTALFLLARNEERSFYRGTIPWTIPLSIGFAFVFFGEEMRTSYQFYEHNLGAAMNYCFASAVLLLIGFRWKGINLGRQFFYIAQGFYTIAIFAAMVLPLNEFWMRPLVLLVGVGMYIAFYRYSNYKWLPFPVAIVALITYYAMLNAIHSTASNLDVLKWLQLPLGAILLLSISWLLMKKDHQLAKGFAWIGHINLPFSLLLTWILFLDKSFWGFIAALAAYWISSRVCQKEWKKKLFLYSAFLSLFFVILNGMWRQIPGWQNDYAFLITSGFIFLFWYMANTVDKTRTNYFFLPFSLIGMFAFIVSYPFEPIAFGMMIVYTAGIIIFIHLIKKDFLVGFPLVLLWMGTIWFLLFSEWAIVNKFMLVGCFGVGLSFLGSYLNKKLIMREDRLKNIDSYTFIAFLFFLTMYPLQTDAIWTELLPGILISALLFMQRKRVQLHNKWIPTFLSGLVLLEPYYTLLGKITPHEIIEVELNILPMLAVIIFLRFCLKGKYQRITEQLQWALLIIVSLFLIVDGVANSTIYDAFILGILSLISMLAGMFLKIKSYFFVGSGVLLLNVFLQTRSYWGNLPWWAYLLIVGSILIGVASYNEWHKQKIAKGEKTAFSEWKTKILEKIKEWK</sequence>
<gene>
    <name evidence="2" type="ORF">J2Z40_002916</name>
</gene>
<reference evidence="2 3" key="1">
    <citation type="submission" date="2021-03" db="EMBL/GenBank/DDBJ databases">
        <title>Genomic Encyclopedia of Type Strains, Phase IV (KMG-IV): sequencing the most valuable type-strain genomes for metagenomic binning, comparative biology and taxonomic classification.</title>
        <authorList>
            <person name="Goeker M."/>
        </authorList>
    </citation>
    <scope>NUCLEOTIDE SEQUENCE [LARGE SCALE GENOMIC DNA]</scope>
    <source>
        <strain evidence="2 3">DSM 26675</strain>
    </source>
</reference>
<feature type="transmembrane region" description="Helical" evidence="1">
    <location>
        <begin position="1011"/>
        <end position="1029"/>
    </location>
</feature>
<feature type="transmembrane region" description="Helical" evidence="1">
    <location>
        <begin position="394"/>
        <end position="411"/>
    </location>
</feature>
<evidence type="ECO:0000313" key="2">
    <source>
        <dbReference type="EMBL" id="MBP2242342.1"/>
    </source>
</evidence>
<feature type="transmembrane region" description="Helical" evidence="1">
    <location>
        <begin position="720"/>
        <end position="738"/>
    </location>
</feature>
<feature type="transmembrane region" description="Helical" evidence="1">
    <location>
        <begin position="844"/>
        <end position="862"/>
    </location>
</feature>
<feature type="transmembrane region" description="Helical" evidence="1">
    <location>
        <begin position="668"/>
        <end position="686"/>
    </location>
</feature>
<feature type="transmembrane region" description="Helical" evidence="1">
    <location>
        <begin position="902"/>
        <end position="918"/>
    </location>
</feature>
<name>A0ABS4RKM1_9BACI</name>
<feature type="transmembrane region" description="Helical" evidence="1">
    <location>
        <begin position="695"/>
        <end position="714"/>
    </location>
</feature>
<feature type="transmembrane region" description="Helical" evidence="1">
    <location>
        <begin position="636"/>
        <end position="656"/>
    </location>
</feature>
<feature type="transmembrane region" description="Helical" evidence="1">
    <location>
        <begin position="924"/>
        <end position="940"/>
    </location>
</feature>
<dbReference type="EMBL" id="JAGIKZ010000018">
    <property type="protein sequence ID" value="MBP2242342.1"/>
    <property type="molecule type" value="Genomic_DNA"/>
</dbReference>
<feature type="transmembrane region" description="Helical" evidence="1">
    <location>
        <begin position="444"/>
        <end position="464"/>
    </location>
</feature>
<feature type="transmembrane region" description="Helical" evidence="1">
    <location>
        <begin position="528"/>
        <end position="545"/>
    </location>
</feature>
<dbReference type="Proteomes" id="UP001519293">
    <property type="component" value="Unassembled WGS sequence"/>
</dbReference>
<feature type="transmembrane region" description="Helical" evidence="1">
    <location>
        <begin position="287"/>
        <end position="305"/>
    </location>
</feature>
<feature type="transmembrane region" description="Helical" evidence="1">
    <location>
        <begin position="745"/>
        <end position="763"/>
    </location>
</feature>
<feature type="transmembrane region" description="Helical" evidence="1">
    <location>
        <begin position="1057"/>
        <end position="1077"/>
    </location>
</feature>
<feature type="transmembrane region" description="Helical" evidence="1">
    <location>
        <begin position="981"/>
        <end position="999"/>
    </location>
</feature>
<feature type="transmembrane region" description="Helical" evidence="1">
    <location>
        <begin position="1083"/>
        <end position="1102"/>
    </location>
</feature>
<keyword evidence="1" id="KW-0472">Membrane</keyword>
<feature type="transmembrane region" description="Helical" evidence="1">
    <location>
        <begin position="476"/>
        <end position="492"/>
    </location>
</feature>
<accession>A0ABS4RKM1</accession>
<evidence type="ECO:0000313" key="3">
    <source>
        <dbReference type="Proteomes" id="UP001519293"/>
    </source>
</evidence>
<feature type="transmembrane region" description="Helical" evidence="1">
    <location>
        <begin position="868"/>
        <end position="890"/>
    </location>
</feature>
<feature type="transmembrane region" description="Helical" evidence="1">
    <location>
        <begin position="146"/>
        <end position="166"/>
    </location>
</feature>
<proteinExistence type="predicted"/>
<feature type="transmembrane region" description="Helical" evidence="1">
    <location>
        <begin position="86"/>
        <end position="106"/>
    </location>
</feature>
<comment type="caution">
    <text evidence="2">The sequence shown here is derived from an EMBL/GenBank/DDBJ whole genome shotgun (WGS) entry which is preliminary data.</text>
</comment>
<feature type="transmembrane region" description="Helical" evidence="1">
    <location>
        <begin position="364"/>
        <end position="382"/>
    </location>
</feature>
<dbReference type="RefSeq" id="WP_066393966.1">
    <property type="nucleotide sequence ID" value="NZ_JAGIKZ010000018.1"/>
</dbReference>
<feature type="transmembrane region" description="Helical" evidence="1">
    <location>
        <begin position="181"/>
        <end position="199"/>
    </location>
</feature>
<feature type="transmembrane region" description="Helical" evidence="1">
    <location>
        <begin position="769"/>
        <end position="787"/>
    </location>
</feature>
<evidence type="ECO:0008006" key="4">
    <source>
        <dbReference type="Google" id="ProtNLM"/>
    </source>
</evidence>
<evidence type="ECO:0000256" key="1">
    <source>
        <dbReference type="SAM" id="Phobius"/>
    </source>
</evidence>
<keyword evidence="1" id="KW-0812">Transmembrane</keyword>
<organism evidence="2 3">
    <name type="scientific">Cytobacillus eiseniae</name>
    <dbReference type="NCBI Taxonomy" id="762947"/>
    <lineage>
        <taxon>Bacteria</taxon>
        <taxon>Bacillati</taxon>
        <taxon>Bacillota</taxon>
        <taxon>Bacilli</taxon>
        <taxon>Bacillales</taxon>
        <taxon>Bacillaceae</taxon>
        <taxon>Cytobacillus</taxon>
    </lineage>
</organism>
<feature type="transmembrane region" description="Helical" evidence="1">
    <location>
        <begin position="334"/>
        <end position="352"/>
    </location>
</feature>
<feature type="transmembrane region" description="Helical" evidence="1">
    <location>
        <begin position="557"/>
        <end position="576"/>
    </location>
</feature>
<keyword evidence="1" id="KW-1133">Transmembrane helix</keyword>
<feature type="transmembrane region" description="Helical" evidence="1">
    <location>
        <begin position="952"/>
        <end position="969"/>
    </location>
</feature>
<feature type="transmembrane region" description="Helical" evidence="1">
    <location>
        <begin position="588"/>
        <end position="606"/>
    </location>
</feature>
<feature type="transmembrane region" description="Helical" evidence="1">
    <location>
        <begin position="1035"/>
        <end position="1052"/>
    </location>
</feature>
<feature type="transmembrane region" description="Helical" evidence="1">
    <location>
        <begin position="418"/>
        <end position="438"/>
    </location>
</feature>
<feature type="transmembrane region" description="Helical" evidence="1">
    <location>
        <begin position="263"/>
        <end position="281"/>
    </location>
</feature>
<feature type="transmembrane region" description="Helical" evidence="1">
    <location>
        <begin position="799"/>
        <end position="816"/>
    </location>
</feature>
<feature type="transmembrane region" description="Helical" evidence="1">
    <location>
        <begin position="822"/>
        <end position="839"/>
    </location>
</feature>
<keyword evidence="3" id="KW-1185">Reference proteome</keyword>
<feature type="transmembrane region" description="Helical" evidence="1">
    <location>
        <begin position="112"/>
        <end position="134"/>
    </location>
</feature>
<protein>
    <recommendedName>
        <fullName evidence="4">DUF2157 domain-containing protein</fullName>
    </recommendedName>
</protein>
<feature type="transmembrane region" description="Helical" evidence="1">
    <location>
        <begin position="206"/>
        <end position="226"/>
    </location>
</feature>
<feature type="transmembrane region" description="Helical" evidence="1">
    <location>
        <begin position="232"/>
        <end position="251"/>
    </location>
</feature>
<feature type="transmembrane region" description="Helical" evidence="1">
    <location>
        <begin position="612"/>
        <end position="629"/>
    </location>
</feature>